<evidence type="ECO:0000313" key="1">
    <source>
        <dbReference type="EMBL" id="TYL39396.1"/>
    </source>
</evidence>
<dbReference type="Proteomes" id="UP000766904">
    <property type="component" value="Unassembled WGS sequence"/>
</dbReference>
<comment type="caution">
    <text evidence="1">The sequence shown here is derived from an EMBL/GenBank/DDBJ whole genome shotgun (WGS) entry which is preliminary data.</text>
</comment>
<gene>
    <name evidence="1" type="ORF">CV102_07505</name>
</gene>
<accession>A0A8J8TQZ1</accession>
<reference evidence="1" key="1">
    <citation type="submission" date="2017-11" db="EMBL/GenBank/DDBJ databases">
        <authorList>
            <person name="Kajale S.C."/>
            <person name="Sharma A."/>
        </authorList>
    </citation>
    <scope>NUCLEOTIDE SEQUENCE</scope>
    <source>
        <strain evidence="1">LS1_42</strain>
    </source>
</reference>
<protein>
    <submittedName>
        <fullName evidence="1">Uncharacterized protein</fullName>
    </submittedName>
</protein>
<organism evidence="1 2">
    <name type="scientific">Natronococcus pandeyae</name>
    <dbReference type="NCBI Taxonomy" id="2055836"/>
    <lineage>
        <taxon>Archaea</taxon>
        <taxon>Methanobacteriati</taxon>
        <taxon>Methanobacteriota</taxon>
        <taxon>Stenosarchaea group</taxon>
        <taxon>Halobacteria</taxon>
        <taxon>Halobacteriales</taxon>
        <taxon>Natrialbaceae</taxon>
        <taxon>Natronococcus</taxon>
    </lineage>
</organism>
<evidence type="ECO:0000313" key="2">
    <source>
        <dbReference type="Proteomes" id="UP000766904"/>
    </source>
</evidence>
<dbReference type="OrthoDB" id="267555at2157"/>
<dbReference type="AlphaFoldDB" id="A0A8J8TQZ1"/>
<dbReference type="EMBL" id="PHNJ01000003">
    <property type="protein sequence ID" value="TYL39396.1"/>
    <property type="molecule type" value="Genomic_DNA"/>
</dbReference>
<name>A0A8J8TQZ1_9EURY</name>
<keyword evidence="2" id="KW-1185">Reference proteome</keyword>
<sequence>MAGLTRRKLLCGLSLSAGVGVLSVAARESRLFASDSESAFTPIADEGGFDPAVNGFGFDNYSTPPVPPEPTDFVSESDVREALTAYWSDRFQNQMTIALGGGLESQIGPIAERLYTNANRLFGTKGYCYGMAAAAQWYFEEPAALPVDRDSASEIEHVNDPLEDQSSAPVRNDIERFHRSQFLNVDSWLERWALLRPEWIDYRSQARKLRATIDEFGSAGVTITGENVLRGHYVLLYDYDVTDSGVTFAVYDPNDGAEEYAETDEPPMIGVDTTSDEPLLEWYDGKYDRFLFNPQDRRIRAGARSDRAR</sequence>
<proteinExistence type="predicted"/>